<evidence type="ECO:0000256" key="2">
    <source>
        <dbReference type="ARBA" id="ARBA00022801"/>
    </source>
</evidence>
<dbReference type="InterPro" id="IPR039737">
    <property type="entry name" value="INPP5A"/>
</dbReference>
<keyword evidence="2" id="KW-0378">Hydrolase</keyword>
<comment type="similarity">
    <text evidence="3">Belongs to the inositol 1,4,5-trisphosphate 5-phosphatase type I family.</text>
</comment>
<comment type="caution">
    <text evidence="5">The sequence shown here is derived from an EMBL/GenBank/DDBJ whole genome shotgun (WGS) entry which is preliminary data.</text>
</comment>
<dbReference type="InterPro" id="IPR036691">
    <property type="entry name" value="Endo/exonu/phosph_ase_sf"/>
</dbReference>
<dbReference type="PANTHER" id="PTHR12997:SF2">
    <property type="entry name" value="INOSITOL POLYPHOSPHATE-5-PHOSPHATASE A"/>
    <property type="match status" value="1"/>
</dbReference>
<dbReference type="Proteomes" id="UP000440578">
    <property type="component" value="Unassembled WGS sequence"/>
</dbReference>
<proteinExistence type="inferred from homology"/>
<evidence type="ECO:0000256" key="3">
    <source>
        <dbReference type="ARBA" id="ARBA00023599"/>
    </source>
</evidence>
<dbReference type="SUPFAM" id="SSF56219">
    <property type="entry name" value="DNase I-like"/>
    <property type="match status" value="1"/>
</dbReference>
<protein>
    <recommendedName>
        <fullName evidence="1">inositol-polyphosphate 5-phosphatase</fullName>
        <ecNumber evidence="1">3.1.3.56</ecNumber>
    </recommendedName>
</protein>
<evidence type="ECO:0000313" key="5">
    <source>
        <dbReference type="EMBL" id="KAF0301321.1"/>
    </source>
</evidence>
<dbReference type="GO" id="GO:0046856">
    <property type="term" value="P:phosphatidylinositol dephosphorylation"/>
    <property type="evidence" value="ECO:0007669"/>
    <property type="project" value="InterPro"/>
</dbReference>
<evidence type="ECO:0000259" key="4">
    <source>
        <dbReference type="SMART" id="SM00128"/>
    </source>
</evidence>
<dbReference type="EC" id="3.1.3.56" evidence="1"/>
<dbReference type="PANTHER" id="PTHR12997">
    <property type="entry name" value="TYPE I INOSITOL-1,4,5-TRISPHOSPHATE 5-PHOSPHATASE"/>
    <property type="match status" value="1"/>
</dbReference>
<name>A0A6A4WH22_AMPAM</name>
<evidence type="ECO:0000313" key="6">
    <source>
        <dbReference type="Proteomes" id="UP000440578"/>
    </source>
</evidence>
<organism evidence="5 6">
    <name type="scientific">Amphibalanus amphitrite</name>
    <name type="common">Striped barnacle</name>
    <name type="synonym">Balanus amphitrite</name>
    <dbReference type="NCBI Taxonomy" id="1232801"/>
    <lineage>
        <taxon>Eukaryota</taxon>
        <taxon>Metazoa</taxon>
        <taxon>Ecdysozoa</taxon>
        <taxon>Arthropoda</taxon>
        <taxon>Crustacea</taxon>
        <taxon>Multicrustacea</taxon>
        <taxon>Cirripedia</taxon>
        <taxon>Thoracica</taxon>
        <taxon>Thoracicalcarea</taxon>
        <taxon>Balanomorpha</taxon>
        <taxon>Balanoidea</taxon>
        <taxon>Balanidae</taxon>
        <taxon>Amphibalaninae</taxon>
        <taxon>Amphibalanus</taxon>
    </lineage>
</organism>
<gene>
    <name evidence="5" type="primary">INPP5A</name>
    <name evidence="5" type="ORF">FJT64_026328</name>
</gene>
<evidence type="ECO:0000256" key="1">
    <source>
        <dbReference type="ARBA" id="ARBA00012997"/>
    </source>
</evidence>
<dbReference type="SMART" id="SM00128">
    <property type="entry name" value="IPPc"/>
    <property type="match status" value="1"/>
</dbReference>
<reference evidence="5 6" key="1">
    <citation type="submission" date="2019-07" db="EMBL/GenBank/DDBJ databases">
        <title>Draft genome assembly of a fouling barnacle, Amphibalanus amphitrite (Darwin, 1854): The first reference genome for Thecostraca.</title>
        <authorList>
            <person name="Kim W."/>
        </authorList>
    </citation>
    <scope>NUCLEOTIDE SEQUENCE [LARGE SCALE GENOMIC DNA]</scope>
    <source>
        <strain evidence="5">SNU_AA5</strain>
        <tissue evidence="5">Soma without cirri and trophi</tissue>
    </source>
</reference>
<dbReference type="OrthoDB" id="9971251at2759"/>
<feature type="domain" description="Inositol polyphosphate-related phosphatase" evidence="4">
    <location>
        <begin position="10"/>
        <end position="256"/>
    </location>
</feature>
<keyword evidence="6" id="KW-1185">Reference proteome</keyword>
<sequence length="256" mass="29571">MLSPVRSGVMATEVLLLTANVGSIFEDPDHMLKIWIDEFLKLIRERRPEFVALHCQEVGGKNYETSMQHVDSFVRDVLASPEIDSQFDRAVILLDKDFNRAASFTALGNLYLISRRLQQADLWDWAAERYRPVEGHEVHTGDLAAISEADKDKFPQEYFPNCKWSRKGYLRTRWRIRGTEIDLVNIHLFHDACNMIAIETSPSPYSENRRRALQHTLDRFHADRHSNVPFFIFGDFNFRVNAHGVVKVIGGVIRLS</sequence>
<dbReference type="InterPro" id="IPR000300">
    <property type="entry name" value="IPPc"/>
</dbReference>
<dbReference type="EMBL" id="VIIS01001173">
    <property type="protein sequence ID" value="KAF0301321.1"/>
    <property type="molecule type" value="Genomic_DNA"/>
</dbReference>
<dbReference type="Gene3D" id="3.60.10.10">
    <property type="entry name" value="Endonuclease/exonuclease/phosphatase"/>
    <property type="match status" value="1"/>
</dbReference>
<dbReference type="AlphaFoldDB" id="A0A6A4WH22"/>
<accession>A0A6A4WH22</accession>
<dbReference type="GO" id="GO:0004445">
    <property type="term" value="F:inositol-polyphosphate 5-phosphatase activity"/>
    <property type="evidence" value="ECO:0007669"/>
    <property type="project" value="UniProtKB-EC"/>
</dbReference>